<sequence>MKAWLGKRGLLFWSCLVGLLALLIAAAAAVLAYWLAAGGWIGEPKGRVPRAVTDAIRIGLTTAAGAGAAVALVVAFRRQRLLEEDREGDRQSQMALHERYQEATAQLGHDNLTIRLAGVYALAAVADDWIGRGNRGQAQVCVDVLCSYLRTDARAKDGSQPDLEVRQTITRVIASHLQPGASFSWGGFFLDFTGARFTGRHSFVRAEFTGGEVSFNGAEFTGGEVSFNLAKFTGGRVSFDQAEFTSRLVSFVQAEFSGGLVSFEKVKFTGGGVSFFGAEFTGGEVSFFGAEFTGGEVSFDGAKFASRRLSFDGAKFTGSEVSFDQAEFTGSEVSFDGAKFASRRVSFDGAEFTGGEVSFLVAEFSGGLVSFDGAEFTGGEVSFLVADFTGGRVSFEEARLPGGSLCSHSRVVFGPWPRPPAPLPVVWPPAGEGQGPC</sequence>
<protein>
    <submittedName>
        <fullName evidence="2">Pentapeptide repeat protein</fullName>
    </submittedName>
</protein>
<dbReference type="OrthoDB" id="8440251at2"/>
<comment type="caution">
    <text evidence="2">The sequence shown here is derived from an EMBL/GenBank/DDBJ whole genome shotgun (WGS) entry which is preliminary data.</text>
</comment>
<dbReference type="RefSeq" id="WP_144858253.1">
    <property type="nucleotide sequence ID" value="NZ_BAAAYT010000010.1"/>
</dbReference>
<proteinExistence type="predicted"/>
<evidence type="ECO:0000313" key="2">
    <source>
        <dbReference type="EMBL" id="TWD13058.1"/>
    </source>
</evidence>
<dbReference type="AlphaFoldDB" id="A0A560W610"/>
<name>A0A560W610_9MICO</name>
<keyword evidence="3" id="KW-1185">Reference proteome</keyword>
<dbReference type="Pfam" id="PF13576">
    <property type="entry name" value="Pentapeptide_3"/>
    <property type="match status" value="1"/>
</dbReference>
<dbReference type="EMBL" id="VIUW01000006">
    <property type="protein sequence ID" value="TWD13058.1"/>
    <property type="molecule type" value="Genomic_DNA"/>
</dbReference>
<accession>A0A560W610</accession>
<dbReference type="Proteomes" id="UP000315628">
    <property type="component" value="Unassembled WGS sequence"/>
</dbReference>
<evidence type="ECO:0000313" key="3">
    <source>
        <dbReference type="Proteomes" id="UP000315628"/>
    </source>
</evidence>
<keyword evidence="1" id="KW-0812">Transmembrane</keyword>
<feature type="transmembrane region" description="Helical" evidence="1">
    <location>
        <begin position="56"/>
        <end position="76"/>
    </location>
</feature>
<keyword evidence="1" id="KW-0472">Membrane</keyword>
<dbReference type="InterPro" id="IPR001646">
    <property type="entry name" value="5peptide_repeat"/>
</dbReference>
<organism evidence="2 3">
    <name type="scientific">Marihabitans asiaticum</name>
    <dbReference type="NCBI Taxonomy" id="415218"/>
    <lineage>
        <taxon>Bacteria</taxon>
        <taxon>Bacillati</taxon>
        <taxon>Actinomycetota</taxon>
        <taxon>Actinomycetes</taxon>
        <taxon>Micrococcales</taxon>
        <taxon>Intrasporangiaceae</taxon>
        <taxon>Marihabitans</taxon>
    </lineage>
</organism>
<keyword evidence="1" id="KW-1133">Transmembrane helix</keyword>
<evidence type="ECO:0000256" key="1">
    <source>
        <dbReference type="SAM" id="Phobius"/>
    </source>
</evidence>
<reference evidence="2 3" key="1">
    <citation type="submission" date="2019-06" db="EMBL/GenBank/DDBJ databases">
        <title>Sequencing the genomes of 1000 actinobacteria strains.</title>
        <authorList>
            <person name="Klenk H.-P."/>
        </authorList>
    </citation>
    <scope>NUCLEOTIDE SEQUENCE [LARGE SCALE GENOMIC DNA]</scope>
    <source>
        <strain evidence="2 3">DSM 18935</strain>
    </source>
</reference>
<dbReference type="Gene3D" id="2.160.20.80">
    <property type="entry name" value="E3 ubiquitin-protein ligase SopA"/>
    <property type="match status" value="1"/>
</dbReference>
<gene>
    <name evidence="2" type="ORF">FB557_2825</name>
</gene>